<dbReference type="EMBL" id="KR057496">
    <property type="protein sequence ID" value="AKN35476.1"/>
    <property type="molecule type" value="Genomic_DNA"/>
</dbReference>
<dbReference type="EMBL" id="KR057495">
    <property type="protein sequence ID" value="AKN35442.1"/>
    <property type="molecule type" value="Genomic_DNA"/>
</dbReference>
<evidence type="ECO:0000313" key="2">
    <source>
        <dbReference type="EMBL" id="AKN35379.1"/>
    </source>
</evidence>
<keyword evidence="1" id="KW-1133">Transmembrane helix</keyword>
<proteinExistence type="predicted"/>
<accession>A0A0H3ZLT2</accession>
<evidence type="ECO:0000313" key="4">
    <source>
        <dbReference type="EMBL" id="AKN35476.1"/>
    </source>
</evidence>
<dbReference type="AlphaFoldDB" id="A0A0H3ZLT2"/>
<organism evidence="3">
    <name type="scientific">Enterobacter cloacae</name>
    <dbReference type="NCBI Taxonomy" id="550"/>
    <lineage>
        <taxon>Bacteria</taxon>
        <taxon>Pseudomonadati</taxon>
        <taxon>Pseudomonadota</taxon>
        <taxon>Gammaproteobacteria</taxon>
        <taxon>Enterobacterales</taxon>
        <taxon>Enterobacteriaceae</taxon>
        <taxon>Enterobacter</taxon>
        <taxon>Enterobacter cloacae complex</taxon>
    </lineage>
</organism>
<protein>
    <submittedName>
        <fullName evidence="3">Uncharacterized protein</fullName>
    </submittedName>
</protein>
<reference evidence="3" key="1">
    <citation type="journal article" date="2017" name="Antimicrob. Agents Chemother.">
        <title>Enterobacter cloacae Complex Isolates Harboring blaNMC-A or blaIMI-Type Class A Carbapenemase Genes on Novel Chromosomal Integrative Elements and Plasmids.</title>
        <authorList>
            <person name="Boyd D.A."/>
            <person name="Mataseje L.F."/>
            <person name="Davidson R."/>
            <person name="Delport J.A."/>
            <person name="Fuller J."/>
            <person name="Hoang L."/>
            <person name="Lefebvre B."/>
            <person name="Levett P.N."/>
            <person name="Roscoe D.L."/>
            <person name="Willey B.M."/>
            <person name="Mulvey M.R."/>
        </authorList>
    </citation>
    <scope>NUCLEOTIDE SEQUENCE</scope>
    <source>
        <strain evidence="2">N11-1141</strain>
        <strain evidence="3">N12-1562</strain>
        <strain evidence="4">N12-1563</strain>
    </source>
</reference>
<evidence type="ECO:0000256" key="1">
    <source>
        <dbReference type="SAM" id="Phobius"/>
    </source>
</evidence>
<dbReference type="EMBL" id="KR057493">
    <property type="protein sequence ID" value="AKN35379.1"/>
    <property type="molecule type" value="Genomic_DNA"/>
</dbReference>
<name>A0A0H3ZLT2_ENTCL</name>
<sequence>MSFVFKTYRNDITNHTMTLEFEKNNRILLYIVSFYQNYIFNILFLNKHLKKVLSNLYVHFQQKPYYS</sequence>
<keyword evidence="1" id="KW-0472">Membrane</keyword>
<feature type="transmembrane region" description="Helical" evidence="1">
    <location>
        <begin position="27"/>
        <end position="45"/>
    </location>
</feature>
<keyword evidence="1" id="KW-0812">Transmembrane</keyword>
<evidence type="ECO:0000313" key="3">
    <source>
        <dbReference type="EMBL" id="AKN35442.1"/>
    </source>
</evidence>